<evidence type="ECO:0000256" key="1">
    <source>
        <dbReference type="SAM" id="MobiDB-lite"/>
    </source>
</evidence>
<accession>A0AAV4Q7T1</accession>
<gene>
    <name evidence="2" type="ORF">CDAR_195641</name>
</gene>
<comment type="caution">
    <text evidence="2">The sequence shown here is derived from an EMBL/GenBank/DDBJ whole genome shotgun (WGS) entry which is preliminary data.</text>
</comment>
<evidence type="ECO:0000313" key="2">
    <source>
        <dbReference type="EMBL" id="GIY04664.1"/>
    </source>
</evidence>
<keyword evidence="3" id="KW-1185">Reference proteome</keyword>
<proteinExistence type="predicted"/>
<feature type="compositionally biased region" description="Polar residues" evidence="1">
    <location>
        <begin position="52"/>
        <end position="62"/>
    </location>
</feature>
<name>A0AAV4Q7T1_9ARAC</name>
<evidence type="ECO:0000313" key="3">
    <source>
        <dbReference type="Proteomes" id="UP001054837"/>
    </source>
</evidence>
<protein>
    <submittedName>
        <fullName evidence="2">Uncharacterized protein</fullName>
    </submittedName>
</protein>
<feature type="region of interest" description="Disordered" evidence="1">
    <location>
        <begin position="1"/>
        <end position="70"/>
    </location>
</feature>
<dbReference type="AlphaFoldDB" id="A0AAV4Q7T1"/>
<dbReference type="EMBL" id="BPLQ01003957">
    <property type="protein sequence ID" value="GIY04664.1"/>
    <property type="molecule type" value="Genomic_DNA"/>
</dbReference>
<reference evidence="2 3" key="1">
    <citation type="submission" date="2021-06" db="EMBL/GenBank/DDBJ databases">
        <title>Caerostris darwini draft genome.</title>
        <authorList>
            <person name="Kono N."/>
            <person name="Arakawa K."/>
        </authorList>
    </citation>
    <scope>NUCLEOTIDE SEQUENCE [LARGE SCALE GENOMIC DNA]</scope>
</reference>
<organism evidence="2 3">
    <name type="scientific">Caerostris darwini</name>
    <dbReference type="NCBI Taxonomy" id="1538125"/>
    <lineage>
        <taxon>Eukaryota</taxon>
        <taxon>Metazoa</taxon>
        <taxon>Ecdysozoa</taxon>
        <taxon>Arthropoda</taxon>
        <taxon>Chelicerata</taxon>
        <taxon>Arachnida</taxon>
        <taxon>Araneae</taxon>
        <taxon>Araneomorphae</taxon>
        <taxon>Entelegynae</taxon>
        <taxon>Araneoidea</taxon>
        <taxon>Araneidae</taxon>
        <taxon>Caerostris</taxon>
    </lineage>
</organism>
<feature type="compositionally biased region" description="Basic and acidic residues" evidence="1">
    <location>
        <begin position="1"/>
        <end position="12"/>
    </location>
</feature>
<sequence length="89" mass="9959">MQRTGERADNGRVKKKSQMHGSLLSFSTTERADIESTPSEPAYDSSKESHLQESLLSNPDSASSEERKMSGNVLCPRPILCKRYVLMKN</sequence>
<dbReference type="Proteomes" id="UP001054837">
    <property type="component" value="Unassembled WGS sequence"/>
</dbReference>